<dbReference type="RefSeq" id="WP_196954702.1">
    <property type="nucleotide sequence ID" value="NZ_JADWYK010000004.1"/>
</dbReference>
<reference evidence="1 2" key="1">
    <citation type="submission" date="2020-11" db="EMBL/GenBank/DDBJ databases">
        <title>Hymenobacter sp.</title>
        <authorList>
            <person name="Kim M.K."/>
        </authorList>
    </citation>
    <scope>NUCLEOTIDE SEQUENCE [LARGE SCALE GENOMIC DNA]</scope>
    <source>
        <strain evidence="1 2">BT594</strain>
    </source>
</reference>
<accession>A0ABS0L2S8</accession>
<evidence type="ECO:0000313" key="1">
    <source>
        <dbReference type="EMBL" id="MBG8553682.1"/>
    </source>
</evidence>
<organism evidence="1 2">
    <name type="scientific">Hymenobacter guriensis</name>
    <dbReference type="NCBI Taxonomy" id="2793065"/>
    <lineage>
        <taxon>Bacteria</taxon>
        <taxon>Pseudomonadati</taxon>
        <taxon>Bacteroidota</taxon>
        <taxon>Cytophagia</taxon>
        <taxon>Cytophagales</taxon>
        <taxon>Hymenobacteraceae</taxon>
        <taxon>Hymenobacter</taxon>
    </lineage>
</organism>
<evidence type="ECO:0000313" key="2">
    <source>
        <dbReference type="Proteomes" id="UP000601099"/>
    </source>
</evidence>
<keyword evidence="2" id="KW-1185">Reference proteome</keyword>
<protein>
    <submittedName>
        <fullName evidence="1">Uncharacterized protein</fullName>
    </submittedName>
</protein>
<dbReference type="Proteomes" id="UP000601099">
    <property type="component" value="Unassembled WGS sequence"/>
</dbReference>
<gene>
    <name evidence="1" type="ORF">I5L79_08995</name>
</gene>
<dbReference type="EMBL" id="JADWYK010000004">
    <property type="protein sequence ID" value="MBG8553682.1"/>
    <property type="molecule type" value="Genomic_DNA"/>
</dbReference>
<sequence>MARVKNNIITQGLSGTIGGTLVFRQVGDRTIVSAAPQESDKAPTARQLAHQERFQQAALYAKAAVATPEGKAAYEAVRPEDHTVSAYAIAVADFMQAPDIHEIDLSRYNGKIGDKLRVRVTDDFRVQAVTVRIENGDGTLVEEGAAVQEANGLDWTFTATKANASLAGDKITISATDRPGNLSKETKTL</sequence>
<proteinExistence type="predicted"/>
<comment type="caution">
    <text evidence="1">The sequence shown here is derived from an EMBL/GenBank/DDBJ whole genome shotgun (WGS) entry which is preliminary data.</text>
</comment>
<name>A0ABS0L2S8_9BACT</name>